<evidence type="ECO:0000313" key="2">
    <source>
        <dbReference type="Proteomes" id="UP000249890"/>
    </source>
</evidence>
<keyword evidence="2" id="KW-1185">Reference proteome</keyword>
<dbReference type="EMBL" id="CP021780">
    <property type="protein sequence ID" value="ASA21187.1"/>
    <property type="molecule type" value="Genomic_DNA"/>
</dbReference>
<proteinExistence type="predicted"/>
<reference evidence="1 2" key="1">
    <citation type="submission" date="2017-06" db="EMBL/GenBank/DDBJ databases">
        <title>Complete genome sequence of Paenibacillus donghaensis KCTC 13049T isolated from East Sea sediment, South Korea.</title>
        <authorList>
            <person name="Jung B.K."/>
            <person name="Hong S.-J."/>
            <person name="Shin J.-H."/>
        </authorList>
    </citation>
    <scope>NUCLEOTIDE SEQUENCE [LARGE SCALE GENOMIC DNA]</scope>
    <source>
        <strain evidence="1 2">KCTC 13049</strain>
    </source>
</reference>
<sequence length="249" mass="28094">MSLQQLLIDHSMSLSQELIHMLELHRASRQGLDQVDDDTNEVNECFRCMTDGEVAEMLGLFAAMEVYQDIVPFWTDDQSNYIGIYGRGPLACRVCHISHEETDVAPAYRNVESLIAELEQHPEAEWEELSKDYPALTPAETAVEEADLAAVRELEHQLEVKQPDDDVRCQWINSILAVMPRANAAELLKYLNDEDMFVQEWTAELMGLYGLQEAEAPLQELSLSGIPNAAPAATRALVAIRKARYMKES</sequence>
<dbReference type="Proteomes" id="UP000249890">
    <property type="component" value="Chromosome"/>
</dbReference>
<dbReference type="InterPro" id="IPR011989">
    <property type="entry name" value="ARM-like"/>
</dbReference>
<protein>
    <recommendedName>
        <fullName evidence="3">HEAT repeat domain-containing protein</fullName>
    </recommendedName>
</protein>
<evidence type="ECO:0008006" key="3">
    <source>
        <dbReference type="Google" id="ProtNLM"/>
    </source>
</evidence>
<dbReference type="KEGG" id="pdh:B9T62_10540"/>
<gene>
    <name evidence="1" type="ORF">B9T62_10540</name>
</gene>
<name>A0A2Z2K7T7_9BACL</name>
<dbReference type="Gene3D" id="1.25.10.10">
    <property type="entry name" value="Leucine-rich Repeat Variant"/>
    <property type="match status" value="1"/>
</dbReference>
<dbReference type="SUPFAM" id="SSF48371">
    <property type="entry name" value="ARM repeat"/>
    <property type="match status" value="1"/>
</dbReference>
<organism evidence="1 2">
    <name type="scientific">Paenibacillus donghaensis</name>
    <dbReference type="NCBI Taxonomy" id="414771"/>
    <lineage>
        <taxon>Bacteria</taxon>
        <taxon>Bacillati</taxon>
        <taxon>Bacillota</taxon>
        <taxon>Bacilli</taxon>
        <taxon>Bacillales</taxon>
        <taxon>Paenibacillaceae</taxon>
        <taxon>Paenibacillus</taxon>
    </lineage>
</organism>
<dbReference type="OrthoDB" id="2643033at2"/>
<dbReference type="RefSeq" id="WP_087915200.1">
    <property type="nucleotide sequence ID" value="NZ_CP021780.1"/>
</dbReference>
<accession>A0A2Z2K7T7</accession>
<evidence type="ECO:0000313" key="1">
    <source>
        <dbReference type="EMBL" id="ASA21187.1"/>
    </source>
</evidence>
<dbReference type="InterPro" id="IPR016024">
    <property type="entry name" value="ARM-type_fold"/>
</dbReference>
<dbReference type="AlphaFoldDB" id="A0A2Z2K7T7"/>